<dbReference type="InterPro" id="IPR050057">
    <property type="entry name" value="Prokaryotic/Mito_RF"/>
</dbReference>
<evidence type="ECO:0000256" key="3">
    <source>
        <dbReference type="ARBA" id="ARBA00022917"/>
    </source>
</evidence>
<feature type="region of interest" description="Disordered" evidence="4">
    <location>
        <begin position="312"/>
        <end position="342"/>
    </location>
</feature>
<feature type="region of interest" description="Disordered" evidence="4">
    <location>
        <begin position="809"/>
        <end position="838"/>
    </location>
</feature>
<evidence type="ECO:0000259" key="6">
    <source>
        <dbReference type="PROSITE" id="PS00745"/>
    </source>
</evidence>
<keyword evidence="5" id="KW-1133">Transmembrane helix</keyword>
<dbReference type="PANTHER" id="PTHR43804">
    <property type="entry name" value="LD18447P"/>
    <property type="match status" value="1"/>
</dbReference>
<dbReference type="FunFam" id="3.30.160.20:FF:000004">
    <property type="entry name" value="Peptide chain release factor 1"/>
    <property type="match status" value="1"/>
</dbReference>
<evidence type="ECO:0000256" key="5">
    <source>
        <dbReference type="SAM" id="Phobius"/>
    </source>
</evidence>
<keyword evidence="5" id="KW-0812">Transmembrane</keyword>
<keyword evidence="5" id="KW-0472">Membrane</keyword>
<feature type="compositionally biased region" description="Basic and acidic residues" evidence="4">
    <location>
        <begin position="238"/>
        <end position="260"/>
    </location>
</feature>
<evidence type="ECO:0000256" key="4">
    <source>
        <dbReference type="SAM" id="MobiDB-lite"/>
    </source>
</evidence>
<dbReference type="SUPFAM" id="SSF75620">
    <property type="entry name" value="Release factor"/>
    <property type="match status" value="1"/>
</dbReference>
<gene>
    <name evidence="7" type="ORF">E3Q10_01269</name>
</gene>
<proteinExistence type="inferred from homology"/>
<dbReference type="AlphaFoldDB" id="A0A4T0R4P6"/>
<dbReference type="PANTHER" id="PTHR43804:SF7">
    <property type="entry name" value="LD18447P"/>
    <property type="match status" value="1"/>
</dbReference>
<feature type="transmembrane region" description="Helical" evidence="5">
    <location>
        <begin position="720"/>
        <end position="740"/>
    </location>
</feature>
<dbReference type="Pfam" id="PF03462">
    <property type="entry name" value="PCRF"/>
    <property type="match status" value="1"/>
</dbReference>
<evidence type="ECO:0000313" key="7">
    <source>
        <dbReference type="EMBL" id="TIC32064.1"/>
    </source>
</evidence>
<organism evidence="7 8">
    <name type="scientific">Wallemia mellicola</name>
    <dbReference type="NCBI Taxonomy" id="1708541"/>
    <lineage>
        <taxon>Eukaryota</taxon>
        <taxon>Fungi</taxon>
        <taxon>Dikarya</taxon>
        <taxon>Basidiomycota</taxon>
        <taxon>Wallemiomycotina</taxon>
        <taxon>Wallemiomycetes</taxon>
        <taxon>Wallemiales</taxon>
        <taxon>Wallemiaceae</taxon>
        <taxon>Wallemia</taxon>
    </lineage>
</organism>
<feature type="region of interest" description="Disordered" evidence="4">
    <location>
        <begin position="1"/>
        <end position="71"/>
    </location>
</feature>
<feature type="region of interest" description="Disordered" evidence="4">
    <location>
        <begin position="746"/>
        <end position="767"/>
    </location>
</feature>
<feature type="compositionally biased region" description="Polar residues" evidence="4">
    <location>
        <begin position="36"/>
        <end position="60"/>
    </location>
</feature>
<dbReference type="PROSITE" id="PS00745">
    <property type="entry name" value="RF_PROK_I"/>
    <property type="match status" value="1"/>
</dbReference>
<feature type="domain" description="Prokaryotic-type class I peptide chain release factors" evidence="6">
    <location>
        <begin position="591"/>
        <end position="607"/>
    </location>
</feature>
<evidence type="ECO:0000256" key="2">
    <source>
        <dbReference type="ARBA" id="ARBA00022481"/>
    </source>
</evidence>
<reference evidence="7 8" key="1">
    <citation type="submission" date="2019-03" db="EMBL/GenBank/DDBJ databases">
        <title>Sequencing 25 genomes of Wallemia mellicola.</title>
        <authorList>
            <person name="Gostincar C."/>
        </authorList>
    </citation>
    <scope>NUCLEOTIDE SEQUENCE [LARGE SCALE GENOMIC DNA]</scope>
    <source>
        <strain evidence="7 8">EXF-8738</strain>
    </source>
</reference>
<dbReference type="GO" id="GO:0032543">
    <property type="term" value="P:mitochondrial translation"/>
    <property type="evidence" value="ECO:0007669"/>
    <property type="project" value="UniProtKB-ARBA"/>
</dbReference>
<feature type="compositionally biased region" description="Polar residues" evidence="4">
    <location>
        <begin position="321"/>
        <end position="342"/>
    </location>
</feature>
<dbReference type="EMBL" id="SPRO01000009">
    <property type="protein sequence ID" value="TIC32064.1"/>
    <property type="molecule type" value="Genomic_DNA"/>
</dbReference>
<feature type="compositionally biased region" description="Basic and acidic residues" evidence="4">
    <location>
        <begin position="809"/>
        <end position="832"/>
    </location>
</feature>
<accession>A0A4T0R4P6</accession>
<dbReference type="SMART" id="SM00937">
    <property type="entry name" value="PCRF"/>
    <property type="match status" value="1"/>
</dbReference>
<dbReference type="Gene3D" id="6.10.140.1950">
    <property type="match status" value="1"/>
</dbReference>
<feature type="region of interest" description="Disordered" evidence="4">
    <location>
        <begin position="229"/>
        <end position="260"/>
    </location>
</feature>
<dbReference type="Gene3D" id="3.30.70.1660">
    <property type="match status" value="1"/>
</dbReference>
<evidence type="ECO:0000313" key="8">
    <source>
        <dbReference type="Proteomes" id="UP000305647"/>
    </source>
</evidence>
<dbReference type="Gene3D" id="3.30.160.20">
    <property type="match status" value="1"/>
</dbReference>
<evidence type="ECO:0000256" key="1">
    <source>
        <dbReference type="ARBA" id="ARBA00010835"/>
    </source>
</evidence>
<dbReference type="InterPro" id="IPR005139">
    <property type="entry name" value="PCRF"/>
</dbReference>
<dbReference type="Proteomes" id="UP000305647">
    <property type="component" value="Unassembled WGS sequence"/>
</dbReference>
<comment type="caution">
    <text evidence="7">The sequence shown here is derived from an EMBL/GenBank/DDBJ whole genome shotgun (WGS) entry which is preliminary data.</text>
</comment>
<comment type="similarity">
    <text evidence="1">Belongs to the prokaryotic/mitochondrial release factor family.</text>
</comment>
<dbReference type="InterPro" id="IPR045853">
    <property type="entry name" value="Pep_chain_release_fac_I_sf"/>
</dbReference>
<feature type="compositionally biased region" description="Polar residues" evidence="4">
    <location>
        <begin position="1"/>
        <end position="16"/>
    </location>
</feature>
<keyword evidence="3" id="KW-0648">Protein biosynthesis</keyword>
<dbReference type="GO" id="GO:0005739">
    <property type="term" value="C:mitochondrion"/>
    <property type="evidence" value="ECO:0007669"/>
    <property type="project" value="GOC"/>
</dbReference>
<protein>
    <recommendedName>
        <fullName evidence="6">Prokaryotic-type class I peptide chain release factors domain-containing protein</fullName>
    </recommendedName>
</protein>
<dbReference type="InterPro" id="IPR000352">
    <property type="entry name" value="Pep_chain_release_fac_I"/>
</dbReference>
<dbReference type="GO" id="GO:0003747">
    <property type="term" value="F:translation release factor activity"/>
    <property type="evidence" value="ECO:0007669"/>
    <property type="project" value="InterPro"/>
</dbReference>
<dbReference type="Pfam" id="PF00472">
    <property type="entry name" value="RF-1"/>
    <property type="match status" value="1"/>
</dbReference>
<keyword evidence="2" id="KW-0488">Methylation</keyword>
<name>A0A4T0R4P6_9BASI</name>
<feature type="compositionally biased region" description="Basic and acidic residues" evidence="4">
    <location>
        <begin position="21"/>
        <end position="35"/>
    </location>
</feature>
<sequence length="868" mass="93886">MTSKPSINTPPTNSDDWAQEVQKKESLGLEADKQAESSVEPVTNTTANLSNPITKSNDTAGSAAGTPDIDTAMPGGFVGGIASAGTGVSLKDASNQAKDAATRAYEAAATKVGDYTDGFSKSANDSAPNNLHEIAEKLKVDEKDPSNVVKNLGDSTKPGVAGEYGHKAAAAVAGVAGAAGITGAAAAGVAASKKEEWKPKNYGDHVLSNPMDFPAGTFPTLETLAKDPESIPYIPGVSKERVEKASQEKKDDLNKQEESNKATKALAGVTAGVGGAGATSAVIADKYTPKTDKVAENTESSTTDNTQTIATNKTAHGVSPPDSSANIVKNSQDPKVTPKRSFSQRFKGDMKILFGKLSKNDTKISEGRELKSDDLLLQLAELDSKTLAIRSRRLKELDTLPDLYNAYKNSVETLDSTKTMATTEQDPTLREMAAMEIESCQKSQEDALNELVNGLLRSNTPAEITPKGLILELKAGVGGSESGLFVQDMLKMYKAYSETRGWKSEVIATIMANESSGGAGAVKEALVEIKGPNVWSTLKYEKGVHRVQRVPLTETQGRVHTSTIGILVMPLAENNQRKVYDEKDVRVEVMRARGAGGQHVNKTESAVRLTHIPTGIQVSMQDTRSQQQNRTKAYEVLASRLLERQIREEVEERKTSRKSQIGNMDRSDKIRTYNFPQDRITDHRVGNITGLHTTPIIGYAGYKSELSFGLASHLKSLRMLTIKIAFTIAAIVAVAHAAVFTRGETQDNKYDGKNDIKDNDNKGNNYKDGKYSSTVVYYKVEPTNAKYGGKDNYTSTTIWYAPQETGKGDYKNKYQDKDSGKDTTKDHGKESNKNSYQDALDKHQKDVEAQLNNTQEYKDAVANSANKN</sequence>